<proteinExistence type="predicted"/>
<protein>
    <submittedName>
        <fullName evidence="1">DUF2017 family protein</fullName>
    </submittedName>
</protein>
<reference evidence="1" key="1">
    <citation type="submission" date="2023-01" db="EMBL/GenBank/DDBJ databases">
        <title>Comparative Genomic Analysis of the Clinically-Derived Winkia Strain NY0527 Provides Evidence into the Taxonomic Reassignment of Winkia neuii and Characterizes Their Virulence Traits.</title>
        <authorList>
            <person name="Cai X."/>
            <person name="Peng Y."/>
            <person name="Li M."/>
            <person name="Qiu Y."/>
            <person name="Wang Y."/>
            <person name="Xu L."/>
            <person name="Hou Q."/>
        </authorList>
    </citation>
    <scope>NUCLEOTIDE SEQUENCE</scope>
    <source>
        <strain evidence="1">NY0527</strain>
    </source>
</reference>
<dbReference type="Proteomes" id="UP001211044">
    <property type="component" value="Chromosome"/>
</dbReference>
<organism evidence="1 2">
    <name type="scientific">Winkia neuii subsp. anitrata</name>
    <dbReference type="NCBI Taxonomy" id="29318"/>
    <lineage>
        <taxon>Bacteria</taxon>
        <taxon>Bacillati</taxon>
        <taxon>Actinomycetota</taxon>
        <taxon>Actinomycetes</taxon>
        <taxon>Actinomycetales</taxon>
        <taxon>Actinomycetaceae</taxon>
        <taxon>Winkia</taxon>
    </lineage>
</organism>
<dbReference type="KEGG" id="wne:PIG85_07580"/>
<evidence type="ECO:0000313" key="2">
    <source>
        <dbReference type="Proteomes" id="UP001211044"/>
    </source>
</evidence>
<sequence length="199" mass="21907">MQAFTSAEGGYLARVSREERGILLQAIAEVVRALDAPLPSGELLQALRALEPEEEREQPNSLSLRRLLPPLSENPRIAAQLRALTEDSLRSVKSERLQVLERELAEPSGPDGQIFVPEEQLWQWLAGINDLRLSISGALGIHAETPGGVGVADVQEQFGPQNCDPSEEQRNVFVASVYSALGWWQTSLIERMEASTQPT</sequence>
<dbReference type="Pfam" id="PF09438">
    <property type="entry name" value="DUF2017"/>
    <property type="match status" value="1"/>
</dbReference>
<gene>
    <name evidence="1" type="ORF">PIG85_07580</name>
</gene>
<name>A0AB38XMC1_9ACTO</name>
<evidence type="ECO:0000313" key="1">
    <source>
        <dbReference type="EMBL" id="WCE45511.1"/>
    </source>
</evidence>
<dbReference type="InterPro" id="IPR018561">
    <property type="entry name" value="AosR"/>
</dbReference>
<accession>A0AB38XMC1</accession>
<dbReference type="EMBL" id="CP116394">
    <property type="protein sequence ID" value="WCE45511.1"/>
    <property type="molecule type" value="Genomic_DNA"/>
</dbReference>
<dbReference type="RefSeq" id="WP_101485939.1">
    <property type="nucleotide sequence ID" value="NZ_CP116394.1"/>
</dbReference>
<dbReference type="AlphaFoldDB" id="A0AB38XMC1"/>